<evidence type="ECO:0000256" key="2">
    <source>
        <dbReference type="SAM" id="Phobius"/>
    </source>
</evidence>
<name>A0A2G8SYJ9_9BURK</name>
<keyword evidence="2" id="KW-0812">Transmembrane</keyword>
<proteinExistence type="predicted"/>
<keyword evidence="2" id="KW-1133">Transmembrane helix</keyword>
<accession>A0A2G8SYJ9</accession>
<gene>
    <name evidence="3" type="ORF">CR103_16020</name>
</gene>
<evidence type="ECO:0008006" key="5">
    <source>
        <dbReference type="Google" id="ProtNLM"/>
    </source>
</evidence>
<sequence>MGKLEYLDALKRALTGLPPELQAKTLAYYEQRFVDGMALGRADTDIARELDDPKKIAMTLRANAHLSSFEQKRSPYKLARLLVSALGLAIFNLFMVVPAIVYASLLATMYACALAFYVAGIAITASGLSGANELVLGGPLRHFISSDDDAGSSKAQTKVRIDEEGVHIFEENIAEPLPLPANRSGTAKETANETASETAADAGRDDAASAPVIKRAEAMAERGIRISTGMDAGARTTQTVIGLSMVVGAIILFLLSLVVTQYTIVGIKRYIDMNFSLLKGN</sequence>
<reference evidence="3 4" key="1">
    <citation type="submission" date="2017-10" db="EMBL/GenBank/DDBJ databases">
        <title>Massilia psychrophilum sp. nov., a novel purple-pigmented bacterium isolated from Tianshan glacier, Xinjiang Municipality, China.</title>
        <authorList>
            <person name="Wang H."/>
        </authorList>
    </citation>
    <scope>NUCLEOTIDE SEQUENCE [LARGE SCALE GENOMIC DNA]</scope>
    <source>
        <strain evidence="3 4">JCM 30813</strain>
    </source>
</reference>
<comment type="caution">
    <text evidence="3">The sequence shown here is derived from an EMBL/GenBank/DDBJ whole genome shotgun (WGS) entry which is preliminary data.</text>
</comment>
<evidence type="ECO:0000256" key="1">
    <source>
        <dbReference type="SAM" id="MobiDB-lite"/>
    </source>
</evidence>
<dbReference type="Pfam" id="PF22564">
    <property type="entry name" value="HAAS"/>
    <property type="match status" value="1"/>
</dbReference>
<feature type="region of interest" description="Disordered" evidence="1">
    <location>
        <begin position="178"/>
        <end position="207"/>
    </location>
</feature>
<evidence type="ECO:0000313" key="3">
    <source>
        <dbReference type="EMBL" id="PIL38831.1"/>
    </source>
</evidence>
<feature type="transmembrane region" description="Helical" evidence="2">
    <location>
        <begin position="240"/>
        <end position="264"/>
    </location>
</feature>
<keyword evidence="2" id="KW-0472">Membrane</keyword>
<protein>
    <recommendedName>
        <fullName evidence="5">DUF1700 domain-containing protein</fullName>
    </recommendedName>
</protein>
<dbReference type="AlphaFoldDB" id="A0A2G8SYJ9"/>
<evidence type="ECO:0000313" key="4">
    <source>
        <dbReference type="Proteomes" id="UP000228593"/>
    </source>
</evidence>
<feature type="transmembrane region" description="Helical" evidence="2">
    <location>
        <begin position="81"/>
        <end position="101"/>
    </location>
</feature>
<feature type="compositionally biased region" description="Low complexity" evidence="1">
    <location>
        <begin position="187"/>
        <end position="201"/>
    </location>
</feature>
<dbReference type="RefSeq" id="WP_099916961.1">
    <property type="nucleotide sequence ID" value="NZ_BMHS01000030.1"/>
</dbReference>
<dbReference type="EMBL" id="PDOB01000028">
    <property type="protein sequence ID" value="PIL38831.1"/>
    <property type="molecule type" value="Genomic_DNA"/>
</dbReference>
<keyword evidence="4" id="KW-1185">Reference proteome</keyword>
<organism evidence="3 4">
    <name type="scientific">Massilia psychrophila</name>
    <dbReference type="NCBI Taxonomy" id="1603353"/>
    <lineage>
        <taxon>Bacteria</taxon>
        <taxon>Pseudomonadati</taxon>
        <taxon>Pseudomonadota</taxon>
        <taxon>Betaproteobacteria</taxon>
        <taxon>Burkholderiales</taxon>
        <taxon>Oxalobacteraceae</taxon>
        <taxon>Telluria group</taxon>
        <taxon>Massilia</taxon>
    </lineage>
</organism>
<dbReference type="Proteomes" id="UP000228593">
    <property type="component" value="Unassembled WGS sequence"/>
</dbReference>
<dbReference type="OrthoDB" id="9804829at2"/>
<feature type="transmembrane region" description="Helical" evidence="2">
    <location>
        <begin position="107"/>
        <end position="131"/>
    </location>
</feature>